<evidence type="ECO:0000256" key="5">
    <source>
        <dbReference type="ARBA" id="ARBA00022989"/>
    </source>
</evidence>
<dbReference type="GO" id="GO:0005254">
    <property type="term" value="F:chloride channel activity"/>
    <property type="evidence" value="ECO:0007669"/>
    <property type="project" value="InterPro"/>
</dbReference>
<dbReference type="GO" id="GO:0005886">
    <property type="term" value="C:plasma membrane"/>
    <property type="evidence" value="ECO:0007669"/>
    <property type="project" value="UniProtKB-SubCell"/>
</dbReference>
<evidence type="ECO:0000256" key="1">
    <source>
        <dbReference type="ARBA" id="ARBA00004651"/>
    </source>
</evidence>
<dbReference type="OrthoDB" id="445589at2"/>
<comment type="subcellular location">
    <subcellularLocation>
        <location evidence="1">Cell membrane</location>
        <topology evidence="1">Multi-pass membrane protein</topology>
    </subcellularLocation>
</comment>
<keyword evidence="3" id="KW-1003">Cell membrane</keyword>
<evidence type="ECO:0000256" key="6">
    <source>
        <dbReference type="ARBA" id="ARBA00023065"/>
    </source>
</evidence>
<dbReference type="InterPro" id="IPR044669">
    <property type="entry name" value="YneE/VCCN1/2-like"/>
</dbReference>
<keyword evidence="7 9" id="KW-0472">Membrane</keyword>
<evidence type="ECO:0000313" key="11">
    <source>
        <dbReference type="EMBL" id="PEH73941.1"/>
    </source>
</evidence>
<dbReference type="EMBL" id="PDDV01000013">
    <property type="protein sequence ID" value="PEH70917.1"/>
    <property type="molecule type" value="Genomic_DNA"/>
</dbReference>
<organism evidence="10 12">
    <name type="scientific">Edwardsiella tarda</name>
    <dbReference type="NCBI Taxonomy" id="636"/>
    <lineage>
        <taxon>Bacteria</taxon>
        <taxon>Pseudomonadati</taxon>
        <taxon>Pseudomonadota</taxon>
        <taxon>Gammaproteobacteria</taxon>
        <taxon>Enterobacterales</taxon>
        <taxon>Hafniaceae</taxon>
        <taxon>Edwardsiella</taxon>
    </lineage>
</organism>
<reference evidence="10" key="2">
    <citation type="submission" date="2017-09" db="EMBL/GenBank/DDBJ databases">
        <title>FDA dAtabase for Regulatory Grade micrObial Sequences (FDA-ARGOS): Supporting development and validation of Infectious Disease Dx tests.</title>
        <authorList>
            <person name="Campos J."/>
            <person name="Goldberg B."/>
            <person name="Tallon L.J."/>
            <person name="Sadzewicz L."/>
            <person name="Ott S."/>
            <person name="Zhao X."/>
            <person name="Nagaraj S."/>
            <person name="Vavikolanu K."/>
            <person name="Aluvathingal J."/>
            <person name="Nadendla S."/>
            <person name="Geyer C."/>
            <person name="Nandy P."/>
            <person name="Hobson J."/>
            <person name="Sichtig H."/>
        </authorList>
    </citation>
    <scope>NUCLEOTIDE SEQUENCE</scope>
    <source>
        <strain evidence="10">FDAARGOS_370</strain>
    </source>
</reference>
<comment type="similarity">
    <text evidence="8">Belongs to the anion channel-forming bestrophin (TC 1.A.46) family.</text>
</comment>
<accession>A0A2A7TXZ8</accession>
<comment type="caution">
    <text evidence="10">The sequence shown here is derived from an EMBL/GenBank/DDBJ whole genome shotgun (WGS) entry which is preliminary data.</text>
</comment>
<feature type="transmembrane region" description="Helical" evidence="9">
    <location>
        <begin position="20"/>
        <end position="45"/>
    </location>
</feature>
<protein>
    <submittedName>
        <fullName evidence="10">Uncharacterized protein</fullName>
    </submittedName>
</protein>
<evidence type="ECO:0000256" key="2">
    <source>
        <dbReference type="ARBA" id="ARBA00022448"/>
    </source>
</evidence>
<evidence type="ECO:0000256" key="8">
    <source>
        <dbReference type="ARBA" id="ARBA00034708"/>
    </source>
</evidence>
<dbReference type="PANTHER" id="PTHR33281:SF19">
    <property type="entry name" value="VOLTAGE-DEPENDENT ANION CHANNEL-FORMING PROTEIN YNEE"/>
    <property type="match status" value="1"/>
</dbReference>
<keyword evidence="2" id="KW-0813">Transport</keyword>
<evidence type="ECO:0000313" key="10">
    <source>
        <dbReference type="EMBL" id="PEH70917.1"/>
    </source>
</evidence>
<evidence type="ECO:0000256" key="7">
    <source>
        <dbReference type="ARBA" id="ARBA00023136"/>
    </source>
</evidence>
<keyword evidence="4 9" id="KW-0812">Transmembrane</keyword>
<dbReference type="AlphaFoldDB" id="A0A2A7TXZ8"/>
<reference evidence="12" key="1">
    <citation type="submission" date="2017-09" db="EMBL/GenBank/DDBJ databases">
        <title>FDA dAtabase for Regulatory Grade micrObial Sequences (FDA-ARGOS): Supporting development and validation of Infectious Disease Dx tests.</title>
        <authorList>
            <person name="Goldberg B."/>
            <person name="Campos J."/>
            <person name="Tallon L."/>
            <person name="Sadzewicz L."/>
            <person name="Ott S."/>
            <person name="Zhao X."/>
            <person name="Nagaraj S."/>
            <person name="Vavikolanu K."/>
            <person name="Aluvathingal J."/>
            <person name="Nadendla S."/>
            <person name="Geyer C."/>
            <person name="Sichtig H."/>
        </authorList>
    </citation>
    <scope>NUCLEOTIDE SEQUENCE [LARGE SCALE GENOMIC DNA]</scope>
    <source>
        <strain evidence="12">FDAARGOS_370</strain>
    </source>
</reference>
<dbReference type="PANTHER" id="PTHR33281">
    <property type="entry name" value="UPF0187 PROTEIN YNEE"/>
    <property type="match status" value="1"/>
</dbReference>
<gene>
    <name evidence="10" type="ORF">CRM76_02560</name>
    <name evidence="11" type="ORF">CRM76_19445</name>
</gene>
<sequence length="305" mass="34833">MIVRPPQHWFRRLFVWHGSVLPNILFRLSLNFMVSCLAVLCYHWHEDFNVNLTLGPFSLLGVAIAIFLGFRNNASYARFIEARVLWGSLLITTRSLMRQAISLMPHPGGEHRRFAMLLTAFTYALKHHLRHEPMAMELTRLLPAQDKAAVLASYSPCNRLLQLMGQWLGEQRRRGYLSDIDFQTIDTNLNQLSVILGGCERISNTPIPFAYSLIVHRTVYVFCALLPFALVTDLHYMTPLVSVFISYTFIALDALAEELEDPFGIEANDLPLNAMAHTVESNLRDMINDHTHLARVCPDSHCRLD</sequence>
<name>A0A2A7TXZ8_EDWTA</name>
<evidence type="ECO:0000256" key="3">
    <source>
        <dbReference type="ARBA" id="ARBA00022475"/>
    </source>
</evidence>
<dbReference type="Pfam" id="PF25539">
    <property type="entry name" value="Bestrophin_2"/>
    <property type="match status" value="1"/>
</dbReference>
<keyword evidence="5 9" id="KW-1133">Transmembrane helix</keyword>
<evidence type="ECO:0000256" key="9">
    <source>
        <dbReference type="SAM" id="Phobius"/>
    </source>
</evidence>
<dbReference type="RefSeq" id="WP_005281041.1">
    <property type="nucleotide sequence ID" value="NZ_AP028090.1"/>
</dbReference>
<keyword evidence="6" id="KW-0406">Ion transport</keyword>
<dbReference type="GeneID" id="93122757"/>
<feature type="transmembrane region" description="Helical" evidence="9">
    <location>
        <begin position="51"/>
        <end position="70"/>
    </location>
</feature>
<feature type="transmembrane region" description="Helical" evidence="9">
    <location>
        <begin position="209"/>
        <end position="230"/>
    </location>
</feature>
<evidence type="ECO:0000256" key="4">
    <source>
        <dbReference type="ARBA" id="ARBA00022692"/>
    </source>
</evidence>
<dbReference type="Proteomes" id="UP000219788">
    <property type="component" value="Unassembled WGS sequence"/>
</dbReference>
<proteinExistence type="inferred from homology"/>
<dbReference type="EMBL" id="PDDV01000013">
    <property type="protein sequence ID" value="PEH73941.1"/>
    <property type="molecule type" value="Genomic_DNA"/>
</dbReference>
<evidence type="ECO:0000313" key="12">
    <source>
        <dbReference type="Proteomes" id="UP000219788"/>
    </source>
</evidence>